<reference evidence="8 9" key="1">
    <citation type="submission" date="2014-04" db="EMBL/GenBank/DDBJ databases">
        <authorList>
            <consortium name="International Citrus Genome Consortium"/>
            <person name="Gmitter F."/>
            <person name="Chen C."/>
            <person name="Farmerie W."/>
            <person name="Harkins T."/>
            <person name="Desany B."/>
            <person name="Mohiuddin M."/>
            <person name="Kodira C."/>
            <person name="Borodovsky M."/>
            <person name="Lomsadze A."/>
            <person name="Burns P."/>
            <person name="Jenkins J."/>
            <person name="Prochnik S."/>
            <person name="Shu S."/>
            <person name="Chapman J."/>
            <person name="Pitluck S."/>
            <person name="Schmutz J."/>
            <person name="Rokhsar D."/>
        </authorList>
    </citation>
    <scope>NUCLEOTIDE SEQUENCE</scope>
</reference>
<feature type="region of interest" description="Disordered" evidence="6">
    <location>
        <begin position="170"/>
        <end position="191"/>
    </location>
</feature>
<dbReference type="GO" id="GO:0016020">
    <property type="term" value="C:membrane"/>
    <property type="evidence" value="ECO:0007669"/>
    <property type="project" value="UniProtKB-SubCell"/>
</dbReference>
<keyword evidence="5 7" id="KW-0472">Membrane</keyword>
<dbReference type="EMBL" id="KK784931">
    <property type="protein sequence ID" value="KDO60677.1"/>
    <property type="molecule type" value="Genomic_DNA"/>
</dbReference>
<feature type="compositionally biased region" description="Acidic residues" evidence="6">
    <location>
        <begin position="254"/>
        <end position="264"/>
    </location>
</feature>
<gene>
    <name evidence="8" type="ORF">CISIN_1g0061872mg</name>
</gene>
<dbReference type="PANTHER" id="PTHR21355">
    <property type="entry name" value="G-PROTEIN COUPLED RECEPTOR-ASSOCIATED PROTEIN LMBRD2"/>
    <property type="match status" value="1"/>
</dbReference>
<dbReference type="EMBL" id="KK784931">
    <property type="protein sequence ID" value="KDO60679.1"/>
    <property type="molecule type" value="Genomic_DNA"/>
</dbReference>
<name>A0A067F039_CITSI</name>
<feature type="compositionally biased region" description="Polar residues" evidence="6">
    <location>
        <begin position="170"/>
        <end position="190"/>
    </location>
</feature>
<evidence type="ECO:0000256" key="1">
    <source>
        <dbReference type="ARBA" id="ARBA00004141"/>
    </source>
</evidence>
<dbReference type="AlphaFoldDB" id="A0A067F039"/>
<evidence type="ECO:0000256" key="5">
    <source>
        <dbReference type="ARBA" id="ARBA00023136"/>
    </source>
</evidence>
<sequence length="264" mass="29699">RMGNIDSAVPFFGEGFNKIYPLIMVIYTLLVASNFFDRVIDFFGSWKRFRFQTEVDDMDGFDPSGLIILQKERSWLEQGRQVGENVVPLARNFINTDFESGDMTPVEMKATTSLVNDGMKGSTSKPSKEDARKYSTSREAISNKYAGMRELSRQTSSAKPVEQNIASTKVSLLDTGKSSNDTTGGPSSVLASKWESMKTSFRSFRANMGAKRLLPLHQNKDTRLVSRADSSDSESLDEIFQRLKRPSLQHENFADEDDNQNDTK</sequence>
<feature type="region of interest" description="Disordered" evidence="6">
    <location>
        <begin position="222"/>
        <end position="264"/>
    </location>
</feature>
<dbReference type="Proteomes" id="UP000027120">
    <property type="component" value="Unassembled WGS sequence"/>
</dbReference>
<evidence type="ECO:0000256" key="2">
    <source>
        <dbReference type="ARBA" id="ARBA00010487"/>
    </source>
</evidence>
<accession>A0A067F039</accession>
<evidence type="ECO:0000256" key="7">
    <source>
        <dbReference type="SAM" id="Phobius"/>
    </source>
</evidence>
<dbReference type="EMBL" id="KK784931">
    <property type="protein sequence ID" value="KDO60678.1"/>
    <property type="molecule type" value="Genomic_DNA"/>
</dbReference>
<dbReference type="STRING" id="2711.A0A067F039"/>
<keyword evidence="3 7" id="KW-0812">Transmembrane</keyword>
<feature type="region of interest" description="Disordered" evidence="6">
    <location>
        <begin position="116"/>
        <end position="139"/>
    </location>
</feature>
<evidence type="ECO:0000256" key="3">
    <source>
        <dbReference type="ARBA" id="ARBA00022692"/>
    </source>
</evidence>
<proteinExistence type="inferred from homology"/>
<dbReference type="PANTHER" id="PTHR21355:SF0">
    <property type="entry name" value="G-PROTEIN COUPLED RECEPTOR-ASSOCIATED PROTEIN LMBRD2"/>
    <property type="match status" value="1"/>
</dbReference>
<evidence type="ECO:0000313" key="8">
    <source>
        <dbReference type="EMBL" id="KDO60678.1"/>
    </source>
</evidence>
<protein>
    <submittedName>
        <fullName evidence="8">Uncharacterized protein</fullName>
    </submittedName>
</protein>
<comment type="subcellular location">
    <subcellularLocation>
        <location evidence="1">Membrane</location>
        <topology evidence="1">Multi-pass membrane protein</topology>
    </subcellularLocation>
</comment>
<feature type="transmembrane region" description="Helical" evidence="7">
    <location>
        <begin position="19"/>
        <end position="40"/>
    </location>
</feature>
<evidence type="ECO:0000256" key="4">
    <source>
        <dbReference type="ARBA" id="ARBA00022989"/>
    </source>
</evidence>
<feature type="non-terminal residue" evidence="8">
    <location>
        <position position="1"/>
    </location>
</feature>
<evidence type="ECO:0000313" key="9">
    <source>
        <dbReference type="Proteomes" id="UP000027120"/>
    </source>
</evidence>
<keyword evidence="9" id="KW-1185">Reference proteome</keyword>
<dbReference type="EMBL" id="KK784931">
    <property type="protein sequence ID" value="KDO60676.1"/>
    <property type="molecule type" value="Genomic_DNA"/>
</dbReference>
<keyword evidence="4 7" id="KW-1133">Transmembrane helix</keyword>
<dbReference type="InterPro" id="IPR051584">
    <property type="entry name" value="GPCR-associated_LMBR1"/>
</dbReference>
<evidence type="ECO:0000256" key="6">
    <source>
        <dbReference type="SAM" id="MobiDB-lite"/>
    </source>
</evidence>
<feature type="compositionally biased region" description="Polar residues" evidence="6">
    <location>
        <begin position="116"/>
        <end position="125"/>
    </location>
</feature>
<comment type="similarity">
    <text evidence="2">Belongs to the LIMR family.</text>
</comment>
<organism evidence="8 9">
    <name type="scientific">Citrus sinensis</name>
    <name type="common">Sweet orange</name>
    <name type="synonym">Citrus aurantium var. sinensis</name>
    <dbReference type="NCBI Taxonomy" id="2711"/>
    <lineage>
        <taxon>Eukaryota</taxon>
        <taxon>Viridiplantae</taxon>
        <taxon>Streptophyta</taxon>
        <taxon>Embryophyta</taxon>
        <taxon>Tracheophyta</taxon>
        <taxon>Spermatophyta</taxon>
        <taxon>Magnoliopsida</taxon>
        <taxon>eudicotyledons</taxon>
        <taxon>Gunneridae</taxon>
        <taxon>Pentapetalae</taxon>
        <taxon>rosids</taxon>
        <taxon>malvids</taxon>
        <taxon>Sapindales</taxon>
        <taxon>Rutaceae</taxon>
        <taxon>Aurantioideae</taxon>
        <taxon>Citrus</taxon>
    </lineage>
</organism>